<dbReference type="InterPro" id="IPR024867">
    <property type="entry name" value="NFRKB"/>
</dbReference>
<feature type="compositionally biased region" description="Basic residues" evidence="3">
    <location>
        <begin position="1"/>
        <end position="10"/>
    </location>
</feature>
<dbReference type="CDD" id="cd21865">
    <property type="entry name" value="DEUBAD_NFRKB"/>
    <property type="match status" value="1"/>
</dbReference>
<keyword evidence="6" id="KW-1185">Reference proteome</keyword>
<evidence type="ECO:0000259" key="4">
    <source>
        <dbReference type="PROSITE" id="PS51916"/>
    </source>
</evidence>
<organism evidence="5 6">
    <name type="scientific">Ilex paraguariensis</name>
    <name type="common">yerba mate</name>
    <dbReference type="NCBI Taxonomy" id="185542"/>
    <lineage>
        <taxon>Eukaryota</taxon>
        <taxon>Viridiplantae</taxon>
        <taxon>Streptophyta</taxon>
        <taxon>Embryophyta</taxon>
        <taxon>Tracheophyta</taxon>
        <taxon>Spermatophyta</taxon>
        <taxon>Magnoliopsida</taxon>
        <taxon>eudicotyledons</taxon>
        <taxon>Gunneridae</taxon>
        <taxon>Pentapetalae</taxon>
        <taxon>asterids</taxon>
        <taxon>campanulids</taxon>
        <taxon>Aquifoliales</taxon>
        <taxon>Aquifoliaceae</taxon>
        <taxon>Ilex</taxon>
    </lineage>
</organism>
<evidence type="ECO:0000313" key="5">
    <source>
        <dbReference type="EMBL" id="CAK9166175.1"/>
    </source>
</evidence>
<protein>
    <recommendedName>
        <fullName evidence="4">DEUBAD domain-containing protein</fullName>
    </recommendedName>
</protein>
<evidence type="ECO:0000256" key="2">
    <source>
        <dbReference type="ARBA" id="ARBA00023242"/>
    </source>
</evidence>
<dbReference type="Proteomes" id="UP001642360">
    <property type="component" value="Unassembled WGS sequence"/>
</dbReference>
<keyword evidence="2" id="KW-0539">Nucleus</keyword>
<sequence>MAADQRKKRVNASSIVDCTTKGQHKAKKKKLGLPQHDKRKKRVNASSIVDCTTKGQHKAKKKKLRLPQHGLNMRPTISLEWDDKKKSVVAKREQIGISWTASSPFIDAVPLCSNILADILTVPREIFELENLTEVLSYEVWQTRLSESEQNLLTQCLPKGAEPQEVVQELLAGDNFHFGNPFLRWGSLLCSGNLHPDHVIHREKNYKANKKAYCSELQKYHNDMIGNLQMWKGRWESCKDPENESVQKIWRSKKLAEKSVPAHANGFRLCDSDENPVATSESCSWAADEKACSSDNPNLMHGEPQRLICRKGNMECKYDYSSDGLKVAARHRKVERLHKYNIQCGDGAKYMSYIKVSREQHQRVKSSMKHSSNSIQHRSLNSVLGNLDTFHVQPFEVFEEEERQKLHEHWLQLAIRDLPAAVANWRRRQEEKWELTKSLEQELEEKLKSLKEDEEENYHDMLLEQKDDGAADLEPTLTLEDEDKEKSDSLLREHTDNAVALEDEENENPDCILQDQTDNEASNLGYTMVDNNESVSACMQNQGLQRISSFSGRHEFHSMDLDSDDNHLRAKIGDIPPSVSGYPDNLNHVDIPVSQGNVLSSSSDAWPAVSMSGSYYRSTVSHEYPSASDLSLPRDIDQQPVGLIDLESEMREEDSGKNLLHRQSNDVSFLSPYPQQDRNELLQSFFNGQGSLSFHHQQKQTGLNLQPAGDVMMGTSQFPGHFGEQLPLSLPVALEQKRLNDIYFHQNTRENIFPDGGRYSIPRQEHFSPVNIPNWAVNNARMSAPPQPQLNGEELLSQNWFSGEHRGRCGWSGSEDGVGPNNIGNRNNADETLFGVVSECNELRYGAPYNSMMGPPTEQFIQSRNYGVVGVPRNNHMLPQMGNPVVNYSSGHETAGGLKNNNMGWMSLPHPGSALQDSIRKPFMRSWDR</sequence>
<feature type="domain" description="DEUBAD" evidence="4">
    <location>
        <begin position="123"/>
        <end position="234"/>
    </location>
</feature>
<dbReference type="InterPro" id="IPR044867">
    <property type="entry name" value="DEUBAD_dom"/>
</dbReference>
<dbReference type="EMBL" id="CAUOFW020004547">
    <property type="protein sequence ID" value="CAK9166175.1"/>
    <property type="molecule type" value="Genomic_DNA"/>
</dbReference>
<feature type="compositionally biased region" description="Basic residues" evidence="3">
    <location>
        <begin position="22"/>
        <end position="43"/>
    </location>
</feature>
<accession>A0ABC8T9U0</accession>
<dbReference type="PANTHER" id="PTHR13052">
    <property type="entry name" value="NFRKB-RELATED"/>
    <property type="match status" value="1"/>
</dbReference>
<reference evidence="5 6" key="1">
    <citation type="submission" date="2024-02" db="EMBL/GenBank/DDBJ databases">
        <authorList>
            <person name="Vignale AGUSTIN F."/>
            <person name="Sosa J E."/>
            <person name="Modenutti C."/>
        </authorList>
    </citation>
    <scope>NUCLEOTIDE SEQUENCE [LARGE SCALE GENOMIC DNA]</scope>
</reference>
<proteinExistence type="predicted"/>
<evidence type="ECO:0000256" key="1">
    <source>
        <dbReference type="ARBA" id="ARBA00004123"/>
    </source>
</evidence>
<evidence type="ECO:0000313" key="6">
    <source>
        <dbReference type="Proteomes" id="UP001642360"/>
    </source>
</evidence>
<dbReference type="PROSITE" id="PS51916">
    <property type="entry name" value="DEUBAD"/>
    <property type="match status" value="1"/>
</dbReference>
<evidence type="ECO:0000256" key="3">
    <source>
        <dbReference type="SAM" id="MobiDB-lite"/>
    </source>
</evidence>
<dbReference type="AlphaFoldDB" id="A0ABC8T9U0"/>
<name>A0ABC8T9U0_9AQUA</name>
<comment type="subcellular location">
    <subcellularLocation>
        <location evidence="1">Nucleus</location>
    </subcellularLocation>
</comment>
<feature type="region of interest" description="Disordered" evidence="3">
    <location>
        <begin position="1"/>
        <end position="44"/>
    </location>
</feature>
<comment type="caution">
    <text evidence="5">The sequence shown here is derived from an EMBL/GenBank/DDBJ whole genome shotgun (WGS) entry which is preliminary data.</text>
</comment>
<dbReference type="PANTHER" id="PTHR13052:SF2">
    <property type="entry name" value="NUCLEAR FACTOR KAPPA-B-BINDING PROTEIN"/>
    <property type="match status" value="1"/>
</dbReference>
<dbReference type="GO" id="GO:0005634">
    <property type="term" value="C:nucleus"/>
    <property type="evidence" value="ECO:0007669"/>
    <property type="project" value="UniProtKB-SubCell"/>
</dbReference>
<gene>
    <name evidence="5" type="ORF">ILEXP_LOCUS35382</name>
</gene>